<keyword evidence="9" id="KW-1185">Reference proteome</keyword>
<evidence type="ECO:0000256" key="6">
    <source>
        <dbReference type="SAM" id="MobiDB-lite"/>
    </source>
</evidence>
<evidence type="ECO:0000256" key="3">
    <source>
        <dbReference type="ARBA" id="ARBA00023136"/>
    </source>
</evidence>
<dbReference type="SUPFAM" id="SSF53850">
    <property type="entry name" value="Periplasmic binding protein-like II"/>
    <property type="match status" value="1"/>
</dbReference>
<dbReference type="Gene3D" id="3.40.190.10">
    <property type="entry name" value="Periplasmic binding protein-like II"/>
    <property type="match status" value="2"/>
</dbReference>
<keyword evidence="4" id="KW-0564">Palmitate</keyword>
<keyword evidence="3" id="KW-0472">Membrane</keyword>
<accession>A0ABS4J9W2</accession>
<evidence type="ECO:0000256" key="2">
    <source>
        <dbReference type="ARBA" id="ARBA00022729"/>
    </source>
</evidence>
<gene>
    <name evidence="8" type="ORF">J2Z66_008266</name>
</gene>
<evidence type="ECO:0000256" key="5">
    <source>
        <dbReference type="ARBA" id="ARBA00023288"/>
    </source>
</evidence>
<keyword evidence="5" id="KW-0449">Lipoprotein</keyword>
<feature type="chain" id="PRO_5046425240" evidence="7">
    <location>
        <begin position="19"/>
        <end position="557"/>
    </location>
</feature>
<dbReference type="InterPro" id="IPR006059">
    <property type="entry name" value="SBP"/>
</dbReference>
<feature type="signal peptide" evidence="7">
    <location>
        <begin position="1"/>
        <end position="18"/>
    </location>
</feature>
<dbReference type="Proteomes" id="UP001519287">
    <property type="component" value="Unassembled WGS sequence"/>
</dbReference>
<feature type="compositionally biased region" description="Basic and acidic residues" evidence="6">
    <location>
        <begin position="48"/>
        <end position="60"/>
    </location>
</feature>
<evidence type="ECO:0000313" key="9">
    <source>
        <dbReference type="Proteomes" id="UP001519287"/>
    </source>
</evidence>
<proteinExistence type="predicted"/>
<keyword evidence="2 7" id="KW-0732">Signal</keyword>
<name>A0ABS4J9W2_9BACL</name>
<comment type="caution">
    <text evidence="8">The sequence shown here is derived from an EMBL/GenBank/DDBJ whole genome shotgun (WGS) entry which is preliminary data.</text>
</comment>
<protein>
    <submittedName>
        <fullName evidence="8">Aldouronate transport system substrate-binding protein</fullName>
    </submittedName>
</protein>
<evidence type="ECO:0000256" key="4">
    <source>
        <dbReference type="ARBA" id="ARBA00023139"/>
    </source>
</evidence>
<evidence type="ECO:0000256" key="7">
    <source>
        <dbReference type="SAM" id="SignalP"/>
    </source>
</evidence>
<dbReference type="PROSITE" id="PS51257">
    <property type="entry name" value="PROKAR_LIPOPROTEIN"/>
    <property type="match status" value="1"/>
</dbReference>
<dbReference type="Pfam" id="PF13416">
    <property type="entry name" value="SBP_bac_8"/>
    <property type="match status" value="1"/>
</dbReference>
<organism evidence="8 9">
    <name type="scientific">Paenibacillus eucommiae</name>
    <dbReference type="NCBI Taxonomy" id="1355755"/>
    <lineage>
        <taxon>Bacteria</taxon>
        <taxon>Bacillati</taxon>
        <taxon>Bacillota</taxon>
        <taxon>Bacilli</taxon>
        <taxon>Bacillales</taxon>
        <taxon>Paenibacillaceae</taxon>
        <taxon>Paenibacillus</taxon>
    </lineage>
</organism>
<evidence type="ECO:0000256" key="1">
    <source>
        <dbReference type="ARBA" id="ARBA00022475"/>
    </source>
</evidence>
<dbReference type="PANTHER" id="PTHR43649:SF33">
    <property type="entry name" value="POLYGALACTURONAN_RHAMNOGALACTURONAN-BINDING PROTEIN YTCQ"/>
    <property type="match status" value="1"/>
</dbReference>
<dbReference type="EMBL" id="JAGGLB010000053">
    <property type="protein sequence ID" value="MBP1996618.1"/>
    <property type="molecule type" value="Genomic_DNA"/>
</dbReference>
<reference evidence="8 9" key="1">
    <citation type="submission" date="2021-03" db="EMBL/GenBank/DDBJ databases">
        <title>Genomic Encyclopedia of Type Strains, Phase IV (KMG-IV): sequencing the most valuable type-strain genomes for metagenomic binning, comparative biology and taxonomic classification.</title>
        <authorList>
            <person name="Goeker M."/>
        </authorList>
    </citation>
    <scope>NUCLEOTIDE SEQUENCE [LARGE SCALE GENOMIC DNA]</scope>
    <source>
        <strain evidence="8 9">DSM 26048</strain>
    </source>
</reference>
<dbReference type="RefSeq" id="WP_209979234.1">
    <property type="nucleotide sequence ID" value="NZ_JAGGLB010000053.1"/>
</dbReference>
<keyword evidence="1" id="KW-1003">Cell membrane</keyword>
<dbReference type="InterPro" id="IPR050490">
    <property type="entry name" value="Bact_solute-bd_prot1"/>
</dbReference>
<evidence type="ECO:0000313" key="8">
    <source>
        <dbReference type="EMBL" id="MBP1996618.1"/>
    </source>
</evidence>
<sequence>MSKRIVSMVALVLILALAVSLSGCGSKGENTPKEGTASPKAGETTKPAGEKPADVPDKYDPPIEMSTVTFNYSYPKFDKGDDINNNPWSRYMLETYGIKVNTLWDTSTDYDQKVNLMIASGNIPDFFAVSPTQFKQLYDAGLIEDLTDSYNQYASEGIKSIMKDAGAEVMESATLNGKLMAIPWTGEAQVGVPVLWIRQDWFDALKLSAPKSMNDVLEIAKAFTTQDPDGNKKDDTFGLAMDKDFNLMTGFLNGYHAYKDIWVEDGAGGLAFSGLQPEMKEALAILQDMFKNKQIDPEFGVKDTTKVNESIGSNKLGMIFGNIELANTMQKITPNTSWLPFPVPSIDAEPALMQHPLNVYGLYWVVKKGTKNPEAIYKMLQAWVDLYYDNTSEEIYAKYNAIQGTGYWMNAPIKIYKTFSDVEVYRQIKPLLESKDRENADLSKLTPAARSAYKQILEYEKGNMEFRGRNGKTGLNGSASVIDSYVANNQYKPEAFTTLPTPAMLLKTPNLLKMQYQMISKIILGAPLDEFDKFVEQYKKLGGDEITAEVNEWYKNK</sequence>
<dbReference type="PANTHER" id="PTHR43649">
    <property type="entry name" value="ARABINOSE-BINDING PROTEIN-RELATED"/>
    <property type="match status" value="1"/>
</dbReference>
<feature type="region of interest" description="Disordered" evidence="6">
    <location>
        <begin position="24"/>
        <end position="60"/>
    </location>
</feature>